<protein>
    <submittedName>
        <fullName evidence="1">YrzI family small protein</fullName>
    </submittedName>
</protein>
<dbReference type="InterPro" id="IPR012655">
    <property type="entry name" value="YrzI"/>
</dbReference>
<comment type="caution">
    <text evidence="1">The sequence shown here is derived from an EMBL/GenBank/DDBJ whole genome shotgun (WGS) entry which is preliminary data.</text>
</comment>
<name>A0ABS9GZB0_9BACL</name>
<dbReference type="Pfam" id="PF09501">
    <property type="entry name" value="Bac_small_YrzI"/>
    <property type="match status" value="1"/>
</dbReference>
<evidence type="ECO:0000313" key="2">
    <source>
        <dbReference type="Proteomes" id="UP001649381"/>
    </source>
</evidence>
<evidence type="ECO:0000313" key="1">
    <source>
        <dbReference type="EMBL" id="MCF6138024.1"/>
    </source>
</evidence>
<dbReference type="Proteomes" id="UP001649381">
    <property type="component" value="Unassembled WGS sequence"/>
</dbReference>
<dbReference type="EMBL" id="JAKIJS010000001">
    <property type="protein sequence ID" value="MCF6138024.1"/>
    <property type="molecule type" value="Genomic_DNA"/>
</dbReference>
<sequence>MMPMHLFVLTIVQKVLKTETTFEDINKRQQVEKLYNRNRDKAIQYMINM</sequence>
<keyword evidence="2" id="KW-1185">Reference proteome</keyword>
<accession>A0ABS9GZB0</accession>
<reference evidence="1 2" key="1">
    <citation type="submission" date="2022-01" db="EMBL/GenBank/DDBJ databases">
        <title>Alkalihalobacillus sp. EGI L200015, a novel bacterium isolated from a salt lake sediment.</title>
        <authorList>
            <person name="Gao L."/>
            <person name="Fang B.-Z."/>
            <person name="Li W.-J."/>
        </authorList>
    </citation>
    <scope>NUCLEOTIDE SEQUENCE [LARGE SCALE GENOMIC DNA]</scope>
    <source>
        <strain evidence="1 2">KCTC 12718</strain>
    </source>
</reference>
<organism evidence="1 2">
    <name type="scientific">Pseudalkalibacillus berkeleyi</name>
    <dbReference type="NCBI Taxonomy" id="1069813"/>
    <lineage>
        <taxon>Bacteria</taxon>
        <taxon>Bacillati</taxon>
        <taxon>Bacillota</taxon>
        <taxon>Bacilli</taxon>
        <taxon>Bacillales</taxon>
        <taxon>Fictibacillaceae</taxon>
        <taxon>Pseudalkalibacillus</taxon>
    </lineage>
</organism>
<gene>
    <name evidence="1" type="ORF">L2716_09840</name>
</gene>
<proteinExistence type="predicted"/>
<dbReference type="RefSeq" id="WP_236334110.1">
    <property type="nucleotide sequence ID" value="NZ_JAKIJS010000001.1"/>
</dbReference>